<proteinExistence type="predicted"/>
<organism evidence="1 2">
    <name type="scientific">Penicillium solitum</name>
    <dbReference type="NCBI Taxonomy" id="60172"/>
    <lineage>
        <taxon>Eukaryota</taxon>
        <taxon>Fungi</taxon>
        <taxon>Dikarya</taxon>
        <taxon>Ascomycota</taxon>
        <taxon>Pezizomycotina</taxon>
        <taxon>Eurotiomycetes</taxon>
        <taxon>Eurotiomycetidae</taxon>
        <taxon>Eurotiales</taxon>
        <taxon>Aspergillaceae</taxon>
        <taxon>Penicillium</taxon>
    </lineage>
</organism>
<name>A0A1V6RP59_9EURO</name>
<evidence type="ECO:0000313" key="2">
    <source>
        <dbReference type="Proteomes" id="UP000191612"/>
    </source>
</evidence>
<reference evidence="2" key="1">
    <citation type="journal article" date="2017" name="Nat. Microbiol.">
        <title>Global analysis of biosynthetic gene clusters reveals vast potential of secondary metabolite production in Penicillium species.</title>
        <authorList>
            <person name="Nielsen J.C."/>
            <person name="Grijseels S."/>
            <person name="Prigent S."/>
            <person name="Ji B."/>
            <person name="Dainat J."/>
            <person name="Nielsen K.F."/>
            <person name="Frisvad J.C."/>
            <person name="Workman M."/>
            <person name="Nielsen J."/>
        </authorList>
    </citation>
    <scope>NUCLEOTIDE SEQUENCE [LARGE SCALE GENOMIC DNA]</scope>
    <source>
        <strain evidence="2">IBT 29525</strain>
    </source>
</reference>
<dbReference type="Proteomes" id="UP000191612">
    <property type="component" value="Unassembled WGS sequence"/>
</dbReference>
<evidence type="ECO:0000313" key="1">
    <source>
        <dbReference type="EMBL" id="OQE03234.1"/>
    </source>
</evidence>
<keyword evidence="2" id="KW-1185">Reference proteome</keyword>
<accession>A0A1V6RP59</accession>
<sequence length="125" mass="13266">MSPACLYISRGRTLQCTWASTKSFPPNTIQLLNMKLTQFAVLITGVLGTVAMANPVAGPELNPVEVAPRAKYTVKCEGGMHPDARCTNGKKKDGCRCDSKGTYLCDPSSLAKKGGQCAKCGCHAE</sequence>
<comment type="caution">
    <text evidence="1">The sequence shown here is derived from an EMBL/GenBank/DDBJ whole genome shotgun (WGS) entry which is preliminary data.</text>
</comment>
<gene>
    <name evidence="1" type="ORF">PENSOL_c001G05176</name>
</gene>
<protein>
    <submittedName>
        <fullName evidence="1">Uncharacterized protein</fullName>
    </submittedName>
</protein>
<dbReference type="AlphaFoldDB" id="A0A1V6RP59"/>
<dbReference type="EMBL" id="MDYO01000001">
    <property type="protein sequence ID" value="OQE03234.1"/>
    <property type="molecule type" value="Genomic_DNA"/>
</dbReference>